<name>A0A423LTA8_PSEFL</name>
<reference evidence="3 4" key="1">
    <citation type="submission" date="2016-10" db="EMBL/GenBank/DDBJ databases">
        <title>Comparative genome analysis of multiple Pseudomonas spp. focuses on biocontrol and plant growth promoting traits.</title>
        <authorList>
            <person name="Tao X.-Y."/>
            <person name="Taylor C.G."/>
        </authorList>
    </citation>
    <scope>NUCLEOTIDE SEQUENCE [LARGE SCALE GENOMIC DNA]</scope>
    <source>
        <strain evidence="3 4">24D3</strain>
    </source>
</reference>
<feature type="domain" description="DUF3631" evidence="2">
    <location>
        <begin position="260"/>
        <end position="440"/>
    </location>
</feature>
<evidence type="ECO:0000259" key="2">
    <source>
        <dbReference type="Pfam" id="PF12307"/>
    </source>
</evidence>
<dbReference type="AlphaFoldDB" id="A0A423LTA8"/>
<protein>
    <recommendedName>
        <fullName evidence="2">DUF3631 domain-containing protein</fullName>
    </recommendedName>
</protein>
<feature type="compositionally biased region" description="Basic and acidic residues" evidence="1">
    <location>
        <begin position="500"/>
        <end position="517"/>
    </location>
</feature>
<feature type="region of interest" description="Disordered" evidence="1">
    <location>
        <begin position="490"/>
        <end position="517"/>
    </location>
</feature>
<organism evidence="3 4">
    <name type="scientific">Pseudomonas fluorescens</name>
    <dbReference type="NCBI Taxonomy" id="294"/>
    <lineage>
        <taxon>Bacteria</taxon>
        <taxon>Pseudomonadati</taxon>
        <taxon>Pseudomonadota</taxon>
        <taxon>Gammaproteobacteria</taxon>
        <taxon>Pseudomonadales</taxon>
        <taxon>Pseudomonadaceae</taxon>
        <taxon>Pseudomonas</taxon>
    </lineage>
</organism>
<sequence>MTTPDRYADQWATTDKVGDAVKKLGVDAGALYEPGILPLLQKIRKREPSIFARLRAKVKETKQVSMAEFDRLTAVAEDEEDAAQNDIFGEVEPWPNPVSGEELLDDIADTMKRYVAADKETIRAAALWVTFTWLIDVVQVAPIANITAPEKRCGKSILLTVLGRLAYRPLQVANIAPAALYRAIELWAPTLLIDEVDAFLAAHDDARGILNAGFTRDSASVIRCVGDDHMPTRFNVWGAKALCGIGKIADTLADRSIPLRLRRRVAGETVERLRHSDPTIWMKLQAKLARFTADNASVIDEARPDPIQGLNDRANDCWEPLLAIADVAGGHWPKFARHAATVLHGLEGDTPSIGIELLQDVKAMFDDKRASKIFSSELLETLISDDEAPWATWNRGKPISARQLSAKLAEFEIKSKDVRMGDVVKKGYEKGFFKEAWTRYLPAEPPSVSATTLQPTGNGAYSDFSSATKGVNVADGKTLQPGEGMSCSAVADKTLPLGGDRGDKVRKDTRAYEGIRQ</sequence>
<comment type="caution">
    <text evidence="3">The sequence shown here is derived from an EMBL/GenBank/DDBJ whole genome shotgun (WGS) entry which is preliminary data.</text>
</comment>
<evidence type="ECO:0000256" key="1">
    <source>
        <dbReference type="SAM" id="MobiDB-lite"/>
    </source>
</evidence>
<dbReference type="EMBL" id="MOBU01000003">
    <property type="protein sequence ID" value="RON71493.1"/>
    <property type="molecule type" value="Genomic_DNA"/>
</dbReference>
<dbReference type="RefSeq" id="WP_123530352.1">
    <property type="nucleotide sequence ID" value="NZ_MOBU01000003.1"/>
</dbReference>
<proteinExistence type="predicted"/>
<dbReference type="InterPro" id="IPR022081">
    <property type="entry name" value="DUF3631"/>
</dbReference>
<dbReference type="Pfam" id="PF12307">
    <property type="entry name" value="DUF3631"/>
    <property type="match status" value="1"/>
</dbReference>
<accession>A0A423LTA8</accession>
<dbReference type="Proteomes" id="UP000285757">
    <property type="component" value="Unassembled WGS sequence"/>
</dbReference>
<evidence type="ECO:0000313" key="4">
    <source>
        <dbReference type="Proteomes" id="UP000285757"/>
    </source>
</evidence>
<evidence type="ECO:0000313" key="3">
    <source>
        <dbReference type="EMBL" id="RON71493.1"/>
    </source>
</evidence>
<gene>
    <name evidence="3" type="ORF">BK671_04840</name>
</gene>